<sequence>MAQEGQADDPEERLSKLLSDIDHLPTWKEIRSFLKEWQFVYTNANRKPLFNIFDQYPASVNLINNDIFGALPTTSRPPMLALQRSGWNLTPLKLELTCYPHPWQSRRLLYVLVEIHNTDPSRSFDSVWRMILDVVRDRSVRPCLWRGEVKPRDAEAILEWIKLRVEITARPSELLGLDEATRNQDGQALERPSELLGLDEAIWNQDGQA</sequence>
<proteinExistence type="predicted"/>
<name>A0ACC0CV13_9PEZI</name>
<dbReference type="EMBL" id="MU394342">
    <property type="protein sequence ID" value="KAI6084125.1"/>
    <property type="molecule type" value="Genomic_DNA"/>
</dbReference>
<evidence type="ECO:0000313" key="2">
    <source>
        <dbReference type="Proteomes" id="UP001497680"/>
    </source>
</evidence>
<accession>A0ACC0CV13</accession>
<reference evidence="1 2" key="1">
    <citation type="journal article" date="2022" name="New Phytol.">
        <title>Ecological generalism drives hyperdiversity of secondary metabolite gene clusters in xylarialean endophytes.</title>
        <authorList>
            <person name="Franco M.E.E."/>
            <person name="Wisecaver J.H."/>
            <person name="Arnold A.E."/>
            <person name="Ju Y.M."/>
            <person name="Slot J.C."/>
            <person name="Ahrendt S."/>
            <person name="Moore L.P."/>
            <person name="Eastman K.E."/>
            <person name="Scott K."/>
            <person name="Konkel Z."/>
            <person name="Mondo S.J."/>
            <person name="Kuo A."/>
            <person name="Hayes R.D."/>
            <person name="Haridas S."/>
            <person name="Andreopoulos B."/>
            <person name="Riley R."/>
            <person name="LaButti K."/>
            <person name="Pangilinan J."/>
            <person name="Lipzen A."/>
            <person name="Amirebrahimi M."/>
            <person name="Yan J."/>
            <person name="Adam C."/>
            <person name="Keymanesh K."/>
            <person name="Ng V."/>
            <person name="Louie K."/>
            <person name="Northen T."/>
            <person name="Drula E."/>
            <person name="Henrissat B."/>
            <person name="Hsieh H.M."/>
            <person name="Youens-Clark K."/>
            <person name="Lutzoni F."/>
            <person name="Miadlikowska J."/>
            <person name="Eastwood D.C."/>
            <person name="Hamelin R.C."/>
            <person name="Grigoriev I.V."/>
            <person name="U'Ren J.M."/>
        </authorList>
    </citation>
    <scope>NUCLEOTIDE SEQUENCE [LARGE SCALE GENOMIC DNA]</scope>
    <source>
        <strain evidence="1 2">ER1909</strain>
    </source>
</reference>
<comment type="caution">
    <text evidence="1">The sequence shown here is derived from an EMBL/GenBank/DDBJ whole genome shotgun (WGS) entry which is preliminary data.</text>
</comment>
<keyword evidence="2" id="KW-1185">Reference proteome</keyword>
<gene>
    <name evidence="1" type="ORF">F4821DRAFT_179408</name>
</gene>
<protein>
    <submittedName>
        <fullName evidence="1">Uncharacterized protein</fullName>
    </submittedName>
</protein>
<organism evidence="1 2">
    <name type="scientific">Hypoxylon rubiginosum</name>
    <dbReference type="NCBI Taxonomy" id="110542"/>
    <lineage>
        <taxon>Eukaryota</taxon>
        <taxon>Fungi</taxon>
        <taxon>Dikarya</taxon>
        <taxon>Ascomycota</taxon>
        <taxon>Pezizomycotina</taxon>
        <taxon>Sordariomycetes</taxon>
        <taxon>Xylariomycetidae</taxon>
        <taxon>Xylariales</taxon>
        <taxon>Hypoxylaceae</taxon>
        <taxon>Hypoxylon</taxon>
    </lineage>
</organism>
<dbReference type="Proteomes" id="UP001497680">
    <property type="component" value="Unassembled WGS sequence"/>
</dbReference>
<evidence type="ECO:0000313" key="1">
    <source>
        <dbReference type="EMBL" id="KAI6084125.1"/>
    </source>
</evidence>